<feature type="chain" id="PRO_5012763948" evidence="1">
    <location>
        <begin position="19"/>
        <end position="178"/>
    </location>
</feature>
<feature type="domain" description="Flagella basal body P-ring formation protein FlgA SAF" evidence="2">
    <location>
        <begin position="110"/>
        <end position="170"/>
    </location>
</feature>
<dbReference type="EMBL" id="OBMI01000001">
    <property type="protein sequence ID" value="SOB80188.1"/>
    <property type="molecule type" value="Genomic_DNA"/>
</dbReference>
<proteinExistence type="predicted"/>
<dbReference type="Proteomes" id="UP000219494">
    <property type="component" value="Unassembled WGS sequence"/>
</dbReference>
<evidence type="ECO:0000313" key="4">
    <source>
        <dbReference type="Proteomes" id="UP000219494"/>
    </source>
</evidence>
<reference evidence="3 4" key="1">
    <citation type="submission" date="2017-07" db="EMBL/GenBank/DDBJ databases">
        <authorList>
            <person name="Sun Z.S."/>
            <person name="Albrecht U."/>
            <person name="Echele G."/>
            <person name="Lee C.C."/>
        </authorList>
    </citation>
    <scope>NUCLEOTIDE SEQUENCE [LARGE SCALE GENOMIC DNA]</scope>
    <source>
        <strain evidence="3 4">CGMCC 1.12672</strain>
    </source>
</reference>
<dbReference type="Gene3D" id="2.30.30.760">
    <property type="match status" value="1"/>
</dbReference>
<dbReference type="Pfam" id="PF13144">
    <property type="entry name" value="ChapFlgA"/>
    <property type="match status" value="1"/>
</dbReference>
<keyword evidence="3" id="KW-0969">Cilium</keyword>
<protein>
    <submittedName>
        <fullName evidence="3">Flagella basal body P-ring formation protein FlgA</fullName>
    </submittedName>
</protein>
<keyword evidence="3" id="KW-0966">Cell projection</keyword>
<keyword evidence="4" id="KW-1185">Reference proteome</keyword>
<keyword evidence="1" id="KW-0732">Signal</keyword>
<dbReference type="OrthoDB" id="7408548at2"/>
<dbReference type="InterPro" id="IPR017585">
    <property type="entry name" value="SAF_FlgA"/>
</dbReference>
<keyword evidence="3" id="KW-0282">Flagellum</keyword>
<evidence type="ECO:0000259" key="2">
    <source>
        <dbReference type="Pfam" id="PF13144"/>
    </source>
</evidence>
<dbReference type="AlphaFoldDB" id="A0A285QF86"/>
<organism evidence="3 4">
    <name type="scientific">Sphingomonas guangdongensis</name>
    <dbReference type="NCBI Taxonomy" id="1141890"/>
    <lineage>
        <taxon>Bacteria</taxon>
        <taxon>Pseudomonadati</taxon>
        <taxon>Pseudomonadota</taxon>
        <taxon>Alphaproteobacteria</taxon>
        <taxon>Sphingomonadales</taxon>
        <taxon>Sphingomonadaceae</taxon>
        <taxon>Sphingomonas</taxon>
    </lineage>
</organism>
<accession>A0A285QF86</accession>
<dbReference type="RefSeq" id="WP_097062766.1">
    <property type="nucleotide sequence ID" value="NZ_OBMI01000001.1"/>
</dbReference>
<feature type="signal peptide" evidence="1">
    <location>
        <begin position="1"/>
        <end position="18"/>
    </location>
</feature>
<gene>
    <name evidence="3" type="ORF">SAMN06297144_0933</name>
</gene>
<evidence type="ECO:0000313" key="3">
    <source>
        <dbReference type="EMBL" id="SOB80188.1"/>
    </source>
</evidence>
<evidence type="ECO:0000256" key="1">
    <source>
        <dbReference type="SAM" id="SignalP"/>
    </source>
</evidence>
<name>A0A285QF86_9SPHN</name>
<sequence>MIRPLLILAALVPLPAAAQLRFQDTTAIDVAVAAFTGHKVGEEGGARTLVDPRLKLAACPLPELDWRGTLQDAVVVRCAAPAWRIYVPVKLAPQPVRAPIAAAVSAAPLAAKPEPVIRRGDPITVEAGTAGFSITRDGVAMGDAVAGGRLMVRVDPAKPPIQAVAVETGRATLPGWAQ</sequence>